<proteinExistence type="predicted"/>
<gene>
    <name evidence="1" type="ORF">SAMN04488539_2190</name>
</gene>
<dbReference type="RefSeq" id="WP_019193595.1">
    <property type="nucleotide sequence ID" value="NZ_LT629765.1"/>
</dbReference>
<dbReference type="EMBL" id="LT629765">
    <property type="protein sequence ID" value="SDS69522.1"/>
    <property type="molecule type" value="Genomic_DNA"/>
</dbReference>
<dbReference type="Proteomes" id="UP000182237">
    <property type="component" value="Chromosome I"/>
</dbReference>
<sequence length="89" mass="9389">MKSLSSEQMLAIADEVCHIYRVRVRSFAALAACAAVPGARIHGAPVFDSRDAAAAQLRRTVLALGPLTGHNDALAEVAAAVYREWVDAG</sequence>
<organism evidence="1 2">
    <name type="scientific">Corynebacterium timonense</name>
    <dbReference type="NCBI Taxonomy" id="441500"/>
    <lineage>
        <taxon>Bacteria</taxon>
        <taxon>Bacillati</taxon>
        <taxon>Actinomycetota</taxon>
        <taxon>Actinomycetes</taxon>
        <taxon>Mycobacteriales</taxon>
        <taxon>Corynebacteriaceae</taxon>
        <taxon>Corynebacterium</taxon>
    </lineage>
</organism>
<protein>
    <recommendedName>
        <fullName evidence="3">TetR family transcriptional regulator</fullName>
    </recommendedName>
</protein>
<dbReference type="STRING" id="1203190.GCA_000312345_00745"/>
<dbReference type="AlphaFoldDB" id="A0A1H1UAK3"/>
<evidence type="ECO:0000313" key="2">
    <source>
        <dbReference type="Proteomes" id="UP000182237"/>
    </source>
</evidence>
<name>A0A1H1UAK3_9CORY</name>
<accession>A0A1H1UAK3</accession>
<reference evidence="1 2" key="1">
    <citation type="submission" date="2016-10" db="EMBL/GenBank/DDBJ databases">
        <authorList>
            <person name="de Groot N.N."/>
        </authorList>
    </citation>
    <scope>NUCLEOTIDE SEQUENCE [LARGE SCALE GENOMIC DNA]</scope>
    <source>
        <strain evidence="1 2">DSM 45434</strain>
    </source>
</reference>
<dbReference type="eggNOG" id="ENOG5031QEA">
    <property type="taxonomic scope" value="Bacteria"/>
</dbReference>
<evidence type="ECO:0000313" key="1">
    <source>
        <dbReference type="EMBL" id="SDS69522.1"/>
    </source>
</evidence>
<evidence type="ECO:0008006" key="3">
    <source>
        <dbReference type="Google" id="ProtNLM"/>
    </source>
</evidence>
<keyword evidence="2" id="KW-1185">Reference proteome</keyword>